<dbReference type="Proteomes" id="UP000261520">
    <property type="component" value="Unplaced"/>
</dbReference>
<keyword evidence="7" id="KW-1185">Reference proteome</keyword>
<evidence type="ECO:0000256" key="4">
    <source>
        <dbReference type="SAM" id="SignalP"/>
    </source>
</evidence>
<evidence type="ECO:0000313" key="7">
    <source>
        <dbReference type="Proteomes" id="UP000261520"/>
    </source>
</evidence>
<dbReference type="SUPFAM" id="SSF48726">
    <property type="entry name" value="Immunoglobulin"/>
    <property type="match status" value="1"/>
</dbReference>
<feature type="signal peptide" evidence="4">
    <location>
        <begin position="1"/>
        <end position="19"/>
    </location>
</feature>
<dbReference type="PANTHER" id="PTHR11860">
    <property type="entry name" value="POLYMERIC-IMMUNOGLOBULIN RECEPTOR"/>
    <property type="match status" value="1"/>
</dbReference>
<evidence type="ECO:0000256" key="1">
    <source>
        <dbReference type="ARBA" id="ARBA00004370"/>
    </source>
</evidence>
<dbReference type="Gene3D" id="2.60.40.10">
    <property type="entry name" value="Immunoglobulins"/>
    <property type="match status" value="1"/>
</dbReference>
<dbReference type="InterPro" id="IPR036179">
    <property type="entry name" value="Ig-like_dom_sf"/>
</dbReference>
<dbReference type="Ensembl" id="ENSPMGT00000014096.1">
    <property type="protein sequence ID" value="ENSPMGP00000013209.1"/>
    <property type="gene ID" value="ENSPMGG00000010883.1"/>
</dbReference>
<organism evidence="6 7">
    <name type="scientific">Periophthalmus magnuspinnatus</name>
    <dbReference type="NCBI Taxonomy" id="409849"/>
    <lineage>
        <taxon>Eukaryota</taxon>
        <taxon>Metazoa</taxon>
        <taxon>Chordata</taxon>
        <taxon>Craniata</taxon>
        <taxon>Vertebrata</taxon>
        <taxon>Euteleostomi</taxon>
        <taxon>Actinopterygii</taxon>
        <taxon>Neopterygii</taxon>
        <taxon>Teleostei</taxon>
        <taxon>Neoteleostei</taxon>
        <taxon>Acanthomorphata</taxon>
        <taxon>Gobiaria</taxon>
        <taxon>Gobiiformes</taxon>
        <taxon>Gobioidei</taxon>
        <taxon>Gobiidae</taxon>
        <taxon>Oxudercinae</taxon>
        <taxon>Periophthalmus</taxon>
    </lineage>
</organism>
<evidence type="ECO:0000256" key="3">
    <source>
        <dbReference type="ARBA" id="ARBA00023136"/>
    </source>
</evidence>
<accession>A0A3B4A9A1</accession>
<dbReference type="PANTHER" id="PTHR11860:SF96">
    <property type="match status" value="1"/>
</dbReference>
<evidence type="ECO:0000256" key="2">
    <source>
        <dbReference type="ARBA" id="ARBA00022692"/>
    </source>
</evidence>
<dbReference type="GO" id="GO:0005886">
    <property type="term" value="C:plasma membrane"/>
    <property type="evidence" value="ECO:0007669"/>
    <property type="project" value="TreeGrafter"/>
</dbReference>
<reference evidence="6" key="1">
    <citation type="submission" date="2025-08" db="UniProtKB">
        <authorList>
            <consortium name="Ensembl"/>
        </authorList>
    </citation>
    <scope>IDENTIFICATION</scope>
</reference>
<proteinExistence type="predicted"/>
<keyword evidence="2" id="KW-0812">Transmembrane</keyword>
<comment type="subcellular location">
    <subcellularLocation>
        <location evidence="1">Membrane</location>
    </subcellularLocation>
</comment>
<sequence length="149" mass="16864">LKCMYLFFAFFFLSLQLKCDRTQITVHVGGEFVLCCTYNTDNFLFSKKYWCRGSSHRTCEVLADSETKTRQRWTVADATRRGLFIKVTGLRFEDAGMYWVGIDKIYADVMTSVEVVVTEGMIKYVSVLFGHGVDNCESGAAPGIFGWGS</sequence>
<keyword evidence="3" id="KW-0472">Membrane</keyword>
<keyword evidence="4" id="KW-0732">Signal</keyword>
<dbReference type="GO" id="GO:0004888">
    <property type="term" value="F:transmembrane signaling receptor activity"/>
    <property type="evidence" value="ECO:0007669"/>
    <property type="project" value="TreeGrafter"/>
</dbReference>
<dbReference type="InterPro" id="IPR013783">
    <property type="entry name" value="Ig-like_fold"/>
</dbReference>
<name>A0A3B4A9A1_9GOBI</name>
<reference evidence="6" key="2">
    <citation type="submission" date="2025-09" db="UniProtKB">
        <authorList>
            <consortium name="Ensembl"/>
        </authorList>
    </citation>
    <scope>IDENTIFICATION</scope>
</reference>
<protein>
    <recommendedName>
        <fullName evidence="5">Immunoglobulin V-set domain-containing protein</fullName>
    </recommendedName>
</protein>
<dbReference type="AlphaFoldDB" id="A0A3B4A9A1"/>
<feature type="chain" id="PRO_5017426217" description="Immunoglobulin V-set domain-containing protein" evidence="4">
    <location>
        <begin position="20"/>
        <end position="149"/>
    </location>
</feature>
<dbReference type="Pfam" id="PF07686">
    <property type="entry name" value="V-set"/>
    <property type="match status" value="1"/>
</dbReference>
<dbReference type="STRING" id="409849.ENSPMGP00000013209"/>
<evidence type="ECO:0000313" key="6">
    <source>
        <dbReference type="Ensembl" id="ENSPMGP00000013209.1"/>
    </source>
</evidence>
<dbReference type="InterPro" id="IPR050671">
    <property type="entry name" value="CD300_family_receptors"/>
</dbReference>
<dbReference type="InterPro" id="IPR013106">
    <property type="entry name" value="Ig_V-set"/>
</dbReference>
<feature type="domain" description="Immunoglobulin V-set" evidence="5">
    <location>
        <begin position="23"/>
        <end position="113"/>
    </location>
</feature>
<evidence type="ECO:0000259" key="5">
    <source>
        <dbReference type="Pfam" id="PF07686"/>
    </source>
</evidence>